<evidence type="ECO:0000313" key="2">
    <source>
        <dbReference type="Proteomes" id="UP000639396"/>
    </source>
</evidence>
<accession>A0A927CEL2</accession>
<dbReference type="RefSeq" id="WP_190930839.1">
    <property type="nucleotide sequence ID" value="NZ_JACXJA010000038.1"/>
</dbReference>
<evidence type="ECO:0000313" key="1">
    <source>
        <dbReference type="EMBL" id="MBD2865223.1"/>
    </source>
</evidence>
<proteinExistence type="predicted"/>
<dbReference type="Proteomes" id="UP000639396">
    <property type="component" value="Unassembled WGS sequence"/>
</dbReference>
<dbReference type="InterPro" id="IPR001448">
    <property type="entry name" value="SASP_alpha/beta-type"/>
</dbReference>
<dbReference type="EMBL" id="JACXJA010000038">
    <property type="protein sequence ID" value="MBD2865223.1"/>
    <property type="molecule type" value="Genomic_DNA"/>
</dbReference>
<gene>
    <name evidence="1" type="ORF">IDH45_24885</name>
</gene>
<dbReference type="GO" id="GO:0003690">
    <property type="term" value="F:double-stranded DNA binding"/>
    <property type="evidence" value="ECO:0007669"/>
    <property type="project" value="InterPro"/>
</dbReference>
<dbReference type="Gene3D" id="6.10.10.80">
    <property type="entry name" value="Small, acid-soluble spore protein, alpha/beta type-like"/>
    <property type="match status" value="1"/>
</dbReference>
<protein>
    <submittedName>
        <fullName evidence="1">Alpha/beta-type small acid-soluble spore protein</fullName>
    </submittedName>
</protein>
<reference evidence="1" key="1">
    <citation type="submission" date="2020-09" db="EMBL/GenBank/DDBJ databases">
        <title>A novel bacterium of genus Paenibacillus, isolated from South China Sea.</title>
        <authorList>
            <person name="Huang H."/>
            <person name="Mo K."/>
            <person name="Hu Y."/>
        </authorList>
    </citation>
    <scope>NUCLEOTIDE SEQUENCE</scope>
    <source>
        <strain evidence="1">IB182363</strain>
    </source>
</reference>
<dbReference type="InterPro" id="IPR038300">
    <property type="entry name" value="SASP_sf_alpha/beta"/>
</dbReference>
<dbReference type="AlphaFoldDB" id="A0A927CEL2"/>
<keyword evidence="2" id="KW-1185">Reference proteome</keyword>
<sequence length="93" mass="10166">MARRRSRRTPIVPEAGKSLDAFKVAVMKQEGYAVSPEQPDHVKFEVARTLGIPLTSGDNGQLTTEDAGKIGGQIGGAMVREMIKMAREQLKKQ</sequence>
<name>A0A927CEL2_9BACL</name>
<dbReference type="GO" id="GO:0006265">
    <property type="term" value="P:DNA topological change"/>
    <property type="evidence" value="ECO:0007669"/>
    <property type="project" value="InterPro"/>
</dbReference>
<dbReference type="Pfam" id="PF00269">
    <property type="entry name" value="SASP"/>
    <property type="match status" value="1"/>
</dbReference>
<comment type="caution">
    <text evidence="1">The sequence shown here is derived from an EMBL/GenBank/DDBJ whole genome shotgun (WGS) entry which is preliminary data.</text>
</comment>
<organism evidence="1 2">
    <name type="scientific">Paenibacillus oceani</name>
    <dbReference type="NCBI Taxonomy" id="2772510"/>
    <lineage>
        <taxon>Bacteria</taxon>
        <taxon>Bacillati</taxon>
        <taxon>Bacillota</taxon>
        <taxon>Bacilli</taxon>
        <taxon>Bacillales</taxon>
        <taxon>Paenibacillaceae</taxon>
        <taxon>Paenibacillus</taxon>
    </lineage>
</organism>